<keyword evidence="2" id="KW-1185">Reference proteome</keyword>
<protein>
    <submittedName>
        <fullName evidence="1">Uncharacterized protein</fullName>
    </submittedName>
</protein>
<sequence>MVAIKSNYRRIPCNSREGSSDNRITDVMALDSTVPEMCSRTIKNAHGQPKHRYGCRQTLYGCSRTLHGTYTDNPGCCYLPDWPPGPPRKMPDVPGPTRIDTDYMASTRFTSRIGPDMNRFYPASVWDWGLSKLSTQ</sequence>
<evidence type="ECO:0000313" key="2">
    <source>
        <dbReference type="Proteomes" id="UP000828390"/>
    </source>
</evidence>
<dbReference type="AlphaFoldDB" id="A0A9D4I0M5"/>
<dbReference type="Proteomes" id="UP000828390">
    <property type="component" value="Unassembled WGS sequence"/>
</dbReference>
<reference evidence="1" key="2">
    <citation type="submission" date="2020-11" db="EMBL/GenBank/DDBJ databases">
        <authorList>
            <person name="McCartney M.A."/>
            <person name="Auch B."/>
            <person name="Kono T."/>
            <person name="Mallez S."/>
            <person name="Becker A."/>
            <person name="Gohl D.M."/>
            <person name="Silverstein K.A.T."/>
            <person name="Koren S."/>
            <person name="Bechman K.B."/>
            <person name="Herman A."/>
            <person name="Abrahante J.E."/>
            <person name="Garbe J."/>
        </authorList>
    </citation>
    <scope>NUCLEOTIDE SEQUENCE</scope>
    <source>
        <strain evidence="1">Duluth1</strain>
        <tissue evidence="1">Whole animal</tissue>
    </source>
</reference>
<organism evidence="1 2">
    <name type="scientific">Dreissena polymorpha</name>
    <name type="common">Zebra mussel</name>
    <name type="synonym">Mytilus polymorpha</name>
    <dbReference type="NCBI Taxonomy" id="45954"/>
    <lineage>
        <taxon>Eukaryota</taxon>
        <taxon>Metazoa</taxon>
        <taxon>Spiralia</taxon>
        <taxon>Lophotrochozoa</taxon>
        <taxon>Mollusca</taxon>
        <taxon>Bivalvia</taxon>
        <taxon>Autobranchia</taxon>
        <taxon>Heteroconchia</taxon>
        <taxon>Euheterodonta</taxon>
        <taxon>Imparidentia</taxon>
        <taxon>Neoheterodontei</taxon>
        <taxon>Myida</taxon>
        <taxon>Dreissenoidea</taxon>
        <taxon>Dreissenidae</taxon>
        <taxon>Dreissena</taxon>
    </lineage>
</organism>
<comment type="caution">
    <text evidence="1">The sequence shown here is derived from an EMBL/GenBank/DDBJ whole genome shotgun (WGS) entry which is preliminary data.</text>
</comment>
<gene>
    <name evidence="1" type="ORF">DPMN_046483</name>
</gene>
<proteinExistence type="predicted"/>
<reference evidence="1" key="1">
    <citation type="journal article" date="2019" name="bioRxiv">
        <title>The Genome of the Zebra Mussel, Dreissena polymorpha: A Resource for Invasive Species Research.</title>
        <authorList>
            <person name="McCartney M.A."/>
            <person name="Auch B."/>
            <person name="Kono T."/>
            <person name="Mallez S."/>
            <person name="Zhang Y."/>
            <person name="Obille A."/>
            <person name="Becker A."/>
            <person name="Abrahante J.E."/>
            <person name="Garbe J."/>
            <person name="Badalamenti J.P."/>
            <person name="Herman A."/>
            <person name="Mangelson H."/>
            <person name="Liachko I."/>
            <person name="Sullivan S."/>
            <person name="Sone E.D."/>
            <person name="Koren S."/>
            <person name="Silverstein K.A.T."/>
            <person name="Beckman K.B."/>
            <person name="Gohl D.M."/>
        </authorList>
    </citation>
    <scope>NUCLEOTIDE SEQUENCE</scope>
    <source>
        <strain evidence="1">Duluth1</strain>
        <tissue evidence="1">Whole animal</tissue>
    </source>
</reference>
<dbReference type="EMBL" id="JAIWYP010000011">
    <property type="protein sequence ID" value="KAH3739793.1"/>
    <property type="molecule type" value="Genomic_DNA"/>
</dbReference>
<name>A0A9D4I0M5_DREPO</name>
<accession>A0A9D4I0M5</accession>
<evidence type="ECO:0000313" key="1">
    <source>
        <dbReference type="EMBL" id="KAH3739793.1"/>
    </source>
</evidence>